<accession>A0ACB0F022</accession>
<evidence type="ECO:0000313" key="2">
    <source>
        <dbReference type="Proteomes" id="UP001162501"/>
    </source>
</evidence>
<protein>
    <submittedName>
        <fullName evidence="1">Uncharacterized protein</fullName>
    </submittedName>
</protein>
<evidence type="ECO:0000313" key="1">
    <source>
        <dbReference type="EMBL" id="CAI9705586.1"/>
    </source>
</evidence>
<reference evidence="1" key="1">
    <citation type="submission" date="2023-05" db="EMBL/GenBank/DDBJ databases">
        <authorList>
            <consortium name="ELIXIR-Norway"/>
        </authorList>
    </citation>
    <scope>NUCLEOTIDE SEQUENCE</scope>
</reference>
<dbReference type="Proteomes" id="UP001162501">
    <property type="component" value="Chromosome 28"/>
</dbReference>
<organism evidence="1 2">
    <name type="scientific">Rangifer tarandus platyrhynchus</name>
    <name type="common">Svalbard reindeer</name>
    <dbReference type="NCBI Taxonomy" id="3082113"/>
    <lineage>
        <taxon>Eukaryota</taxon>
        <taxon>Metazoa</taxon>
        <taxon>Chordata</taxon>
        <taxon>Craniata</taxon>
        <taxon>Vertebrata</taxon>
        <taxon>Euteleostomi</taxon>
        <taxon>Mammalia</taxon>
        <taxon>Eutheria</taxon>
        <taxon>Laurasiatheria</taxon>
        <taxon>Artiodactyla</taxon>
        <taxon>Ruminantia</taxon>
        <taxon>Pecora</taxon>
        <taxon>Cervidae</taxon>
        <taxon>Odocoileinae</taxon>
        <taxon>Rangifer</taxon>
    </lineage>
</organism>
<gene>
    <name evidence="1" type="ORF">MRATA1EN3_LOCUS16799</name>
</gene>
<name>A0ACB0F022_RANTA</name>
<sequence length="1338" mass="150230">MPRGPGRAAPRGDEPLCDLKVVQEHPSSGGAPRAAGYGCCSPGQEQQACAPEPVSELTVKPPGKGQSNPRQDVACPRRWGDRRPGLILGQEATPRSAPGRRGNLGAFFGKTEKTLALQHLLSDAEGVVGGYKTEQEWYILREPVGYLRHHNGHRAACTRAVAQQFRDTDAVLQPNLKVLIIENEKRQADSILLLTFLGLSGLVGAVTRTYHIGIVEEYWNYVPQGKNVITGRSFAEDKLATLYLERGPNRIGSLYKKAVYRHYTDETYSKEIPKPPWLGFLGPILKAEVGDVIVIHLKNFASRPYSLHPHGVFYNKDSEGALYPDGTSGRNKDDDMVPPGKNYTYVWPVREEYAPAPADANCLTWVYHSHIDAPKDICSGLIGPLLVCKEGILHSYSGTRTDVDREFVIMFTLVDENQSWYLDENIRQFCTDPDSVDKEDAVFQRSNKMHALNGYLFGNFPEPDMCVGESVSWHLFGMGNEIDIHSIYFYGNTFISRGHRTDVVNLFPATFLTLEMIVENPGKWMITCQVSDHLQAGMLGQYNVGNCKSGISQPKMKGQQRRYFIAAEKILWDYGPQGYDKFSGLPLNASGSDSELYFKQGDNRIGGKYWKARYTEYVDATFTRRKRFSEAEAHLGILGPVIKAEVGDTLLVTFANKADKVYSILPHGVIYDKASDAAPNVDGFLKPGAHVKPGEIFTYTWTVPESVSPTADDPPCLTYLYFSAVEPIKDTSSGLVGPLLVCKRGVLNADATQKGIDKEFYLLITVFDENLSRYLDENIQKFTWHPFSVDKEDKEFVKSNRMHAINGYMYGNQPGLTMCKKDRVSWHLIGMGTDTDMHGVYFQGNTIHLRGTHRDSLALFPHVSTTAFMQPDRAGIFRVFCSTLHHLARGMHQIYEVSSCGNKDPPEQPYGMIRTFYIAAEEVEWDYAPNKNWEFEKQHLDAGGERHGDIFMNHTENWIGSQYKKVVYREYTNGEFVEIKARPPQEEHLALLGPMIHAEVGDTILIIFMNKASRPYSISAQGVEDTDSGKRLQVPVTKPGEIKTYRWNVPKRSGPGPSDPNCIPWVYYSTVNFVKDTYSGLMGPLITCREGVLNEKGRRSDVDYEFALLFLVFNENESWYLDDNIKKYLNKDPRDFKPSDDFEESNKMHAINGKIFGNLHGLVMNEDTMTNWYLLGVGDEVDIHTIHYHAESFLFKIGKSYREDVYDLFPGTFQAIELFADHPGTWLLHCHVSDHIHAGMETTYTVLRNIDNRIPYSTKSPSGGASGSAPSNEPGKEQLYFFGRSLDPRGARAALVVLFVLGLLLLVLSVVLSLKLCSARPRAAYQEVQSCALPTDAL</sequence>
<dbReference type="EMBL" id="OX596112">
    <property type="protein sequence ID" value="CAI9705586.1"/>
    <property type="molecule type" value="Genomic_DNA"/>
</dbReference>
<proteinExistence type="predicted"/>